<evidence type="ECO:0000313" key="3">
    <source>
        <dbReference type="Proteomes" id="UP000054270"/>
    </source>
</evidence>
<proteinExistence type="predicted"/>
<gene>
    <name evidence="2" type="ORF">HYPSUDRAFT_210101</name>
</gene>
<dbReference type="EMBL" id="KN817892">
    <property type="protein sequence ID" value="KJA12806.1"/>
    <property type="molecule type" value="Genomic_DNA"/>
</dbReference>
<name>A0A0D2N7Q9_HYPSF</name>
<feature type="compositionally biased region" description="Polar residues" evidence="1">
    <location>
        <begin position="36"/>
        <end position="54"/>
    </location>
</feature>
<feature type="region of interest" description="Disordered" evidence="1">
    <location>
        <begin position="36"/>
        <end position="73"/>
    </location>
</feature>
<protein>
    <submittedName>
        <fullName evidence="2">Uncharacterized protein</fullName>
    </submittedName>
</protein>
<evidence type="ECO:0000256" key="1">
    <source>
        <dbReference type="SAM" id="MobiDB-lite"/>
    </source>
</evidence>
<dbReference type="Proteomes" id="UP000054270">
    <property type="component" value="Unassembled WGS sequence"/>
</dbReference>
<dbReference type="AlphaFoldDB" id="A0A0D2N7Q9"/>
<organism evidence="2 3">
    <name type="scientific">Hypholoma sublateritium (strain FD-334 SS-4)</name>
    <dbReference type="NCBI Taxonomy" id="945553"/>
    <lineage>
        <taxon>Eukaryota</taxon>
        <taxon>Fungi</taxon>
        <taxon>Dikarya</taxon>
        <taxon>Basidiomycota</taxon>
        <taxon>Agaricomycotina</taxon>
        <taxon>Agaricomycetes</taxon>
        <taxon>Agaricomycetidae</taxon>
        <taxon>Agaricales</taxon>
        <taxon>Agaricineae</taxon>
        <taxon>Strophariaceae</taxon>
        <taxon>Hypholoma</taxon>
    </lineage>
</organism>
<evidence type="ECO:0000313" key="2">
    <source>
        <dbReference type="EMBL" id="KJA12806.1"/>
    </source>
</evidence>
<accession>A0A0D2N7Q9</accession>
<reference evidence="3" key="1">
    <citation type="submission" date="2014-04" db="EMBL/GenBank/DDBJ databases">
        <title>Evolutionary Origins and Diversification of the Mycorrhizal Mutualists.</title>
        <authorList>
            <consortium name="DOE Joint Genome Institute"/>
            <consortium name="Mycorrhizal Genomics Consortium"/>
            <person name="Kohler A."/>
            <person name="Kuo A."/>
            <person name="Nagy L.G."/>
            <person name="Floudas D."/>
            <person name="Copeland A."/>
            <person name="Barry K.W."/>
            <person name="Cichocki N."/>
            <person name="Veneault-Fourrey C."/>
            <person name="LaButti K."/>
            <person name="Lindquist E.A."/>
            <person name="Lipzen A."/>
            <person name="Lundell T."/>
            <person name="Morin E."/>
            <person name="Murat C."/>
            <person name="Riley R."/>
            <person name="Ohm R."/>
            <person name="Sun H."/>
            <person name="Tunlid A."/>
            <person name="Henrissat B."/>
            <person name="Grigoriev I.V."/>
            <person name="Hibbett D.S."/>
            <person name="Martin F."/>
        </authorList>
    </citation>
    <scope>NUCLEOTIDE SEQUENCE [LARGE SCALE GENOMIC DNA]</scope>
    <source>
        <strain evidence="3">FD-334 SS-4</strain>
    </source>
</reference>
<sequence length="276" mass="28910">MDKPMRPPPRPCFQQPTCARSVQPSRFAGSWMTARPKTTTDGVLSRPAPQQTTAIRAASAHRAGTARPASSADPSCVDVCTRGVSLQLLDHGTRAALRRAPARLLPSSGVIDAARALVDGGGVCVSANASAGVDVAWRAEARRCRGPHAVSPRGASSGRVWRLWSAAFCAARDSSVSTSARGVLLRGGASESTTNTSSPDSRLRACCLLSGMLAAARRCRDDAGTLECRRLGAGDGIRRAEETKTAGGAGKTRRPYLHTAASARARLWLVLRATGQ</sequence>
<keyword evidence="3" id="KW-1185">Reference proteome</keyword>